<evidence type="ECO:0000256" key="4">
    <source>
        <dbReference type="ARBA" id="ARBA00022989"/>
    </source>
</evidence>
<accession>A0A560AW56</accession>
<dbReference type="InterPro" id="IPR003834">
    <property type="entry name" value="Cyt_c_assmbl_TM_dom"/>
</dbReference>
<evidence type="ECO:0000259" key="8">
    <source>
        <dbReference type="Pfam" id="PF02683"/>
    </source>
</evidence>
<evidence type="ECO:0000256" key="6">
    <source>
        <dbReference type="SAM" id="Phobius"/>
    </source>
</evidence>
<organism evidence="10 11">
    <name type="scientific">Azospirillum brasilense</name>
    <dbReference type="NCBI Taxonomy" id="192"/>
    <lineage>
        <taxon>Bacteria</taxon>
        <taxon>Pseudomonadati</taxon>
        <taxon>Pseudomonadota</taxon>
        <taxon>Alphaproteobacteria</taxon>
        <taxon>Rhodospirillales</taxon>
        <taxon>Azospirillaceae</taxon>
        <taxon>Azospirillum</taxon>
    </lineage>
</organism>
<feature type="domain" description="Thiol:disulfide interchange protein DsbD N-terminal" evidence="9">
    <location>
        <begin position="50"/>
        <end position="150"/>
    </location>
</feature>
<proteinExistence type="predicted"/>
<keyword evidence="4 6" id="KW-1133">Transmembrane helix</keyword>
<evidence type="ECO:0000259" key="9">
    <source>
        <dbReference type="Pfam" id="PF11412"/>
    </source>
</evidence>
<comment type="caution">
    <text evidence="10">The sequence shown here is derived from an EMBL/GenBank/DDBJ whole genome shotgun (WGS) entry which is preliminary data.</text>
</comment>
<comment type="subcellular location">
    <subcellularLocation>
        <location evidence="1">Membrane</location>
        <topology evidence="1">Multi-pass membrane protein</topology>
    </subcellularLocation>
</comment>
<dbReference type="InterPro" id="IPR036249">
    <property type="entry name" value="Thioredoxin-like_sf"/>
</dbReference>
<feature type="signal peptide" evidence="7">
    <location>
        <begin position="1"/>
        <end position="22"/>
    </location>
</feature>
<evidence type="ECO:0000256" key="2">
    <source>
        <dbReference type="ARBA" id="ARBA00022692"/>
    </source>
</evidence>
<feature type="transmembrane region" description="Helical" evidence="6">
    <location>
        <begin position="494"/>
        <end position="512"/>
    </location>
</feature>
<evidence type="ECO:0000256" key="3">
    <source>
        <dbReference type="ARBA" id="ARBA00022748"/>
    </source>
</evidence>
<dbReference type="PANTHER" id="PTHR32234:SF3">
    <property type="entry name" value="SUPPRESSION OF COPPER SENSITIVITY PROTEIN"/>
    <property type="match status" value="1"/>
</dbReference>
<dbReference type="Gene3D" id="3.40.30.10">
    <property type="entry name" value="Glutaredoxin"/>
    <property type="match status" value="1"/>
</dbReference>
<dbReference type="Pfam" id="PF02683">
    <property type="entry name" value="DsbD_TM"/>
    <property type="match status" value="1"/>
</dbReference>
<dbReference type="Pfam" id="PF13899">
    <property type="entry name" value="Thioredoxin_7"/>
    <property type="match status" value="1"/>
</dbReference>
<dbReference type="InterPro" id="IPR028250">
    <property type="entry name" value="DsbDN"/>
</dbReference>
<dbReference type="SUPFAM" id="SSF52833">
    <property type="entry name" value="Thioredoxin-like"/>
    <property type="match status" value="1"/>
</dbReference>
<feature type="transmembrane region" description="Helical" evidence="6">
    <location>
        <begin position="518"/>
        <end position="536"/>
    </location>
</feature>
<keyword evidence="3" id="KW-0201">Cytochrome c-type biogenesis</keyword>
<evidence type="ECO:0000313" key="10">
    <source>
        <dbReference type="EMBL" id="TWA64502.1"/>
    </source>
</evidence>
<protein>
    <submittedName>
        <fullName evidence="10">Suppressor for copper-sensitivity B</fullName>
    </submittedName>
</protein>
<feature type="domain" description="Cytochrome C biogenesis protein transmembrane" evidence="8">
    <location>
        <begin position="288"/>
        <end position="509"/>
    </location>
</feature>
<dbReference type="GO" id="GO:0015035">
    <property type="term" value="F:protein-disulfide reductase activity"/>
    <property type="evidence" value="ECO:0007669"/>
    <property type="project" value="TreeGrafter"/>
</dbReference>
<dbReference type="PANTHER" id="PTHR32234">
    <property type="entry name" value="THIOL:DISULFIDE INTERCHANGE PROTEIN DSBD"/>
    <property type="match status" value="1"/>
</dbReference>
<gene>
    <name evidence="10" type="ORF">FBZ82_110196</name>
</gene>
<feature type="transmembrane region" description="Helical" evidence="6">
    <location>
        <begin position="372"/>
        <end position="393"/>
    </location>
</feature>
<feature type="chain" id="PRO_5021993642" evidence="7">
    <location>
        <begin position="23"/>
        <end position="699"/>
    </location>
</feature>
<reference evidence="10 11" key="1">
    <citation type="submission" date="2019-06" db="EMBL/GenBank/DDBJ databases">
        <title>Genomic Encyclopedia of Type Strains, Phase IV (KMG-V): Genome sequencing to study the core and pangenomes of soil and plant-associated prokaryotes.</title>
        <authorList>
            <person name="Whitman W."/>
        </authorList>
    </citation>
    <scope>NUCLEOTIDE SEQUENCE [LARGE SCALE GENOMIC DNA]</scope>
    <source>
        <strain evidence="10 11">BR 11796</strain>
    </source>
</reference>
<evidence type="ECO:0000256" key="5">
    <source>
        <dbReference type="ARBA" id="ARBA00023136"/>
    </source>
</evidence>
<dbReference type="Pfam" id="PF11412">
    <property type="entry name" value="DsbD_N"/>
    <property type="match status" value="1"/>
</dbReference>
<dbReference type="GO" id="GO:0017004">
    <property type="term" value="P:cytochrome complex assembly"/>
    <property type="evidence" value="ECO:0007669"/>
    <property type="project" value="UniProtKB-KW"/>
</dbReference>
<keyword evidence="2 6" id="KW-0812">Transmembrane</keyword>
<dbReference type="GO" id="GO:0045454">
    <property type="term" value="P:cell redox homeostasis"/>
    <property type="evidence" value="ECO:0007669"/>
    <property type="project" value="TreeGrafter"/>
</dbReference>
<evidence type="ECO:0000256" key="7">
    <source>
        <dbReference type="SAM" id="SignalP"/>
    </source>
</evidence>
<dbReference type="Proteomes" id="UP000316083">
    <property type="component" value="Unassembled WGS sequence"/>
</dbReference>
<sequence length="699" mass="72111">MKRFVPFLLAILALAAPGTGRAETGAWVKSGPVEARLVASVQGAGDLAKIPLGLEVRLEPGWKTYWRTPGDAGFAPRLDWSESRNLAATELIYPAPHRFTVLGFETAGYDAEVLFPIAATPAAPGRPLDLALKAELLVCSTICVPEMVALSLSIPEGPATPGPSANDIARAQSLVPGDGRASGLTVTAVRGQGAVLEVEVTAREPMVAPDVFVETDPPVTFAAPKSQFLDGDRRAILRMDATDPTPGLDLAGRAMTLTVVDGNRSVEAPATAAAGLGGGAAAAPAGLLAMLGVALLGGLILNLMPCVLPVLSLKLLSIVQHGGRAPAAVRAGFLASAAGILTSFLILAGALVAVKAAGGAVGWGIQFQQPLFLVFMVVLVTLFAANLWGLFELPLPRFIADRMGGPEGQGPEGQRLGGQFATGAFATLLATPCSAPFLGTAVGFALARGALEVFAIFAALGVGLALPYLLIAAFPRAARLLPRPGRWMVALRRVLGGALALTALWLLSVLVVQVGEVPALAVAVLMGGLVAALWLGRRMAESARWAGAALAGLLALVAFAVPAVFGPSAGAAPVAESTAARWVAFDESAIREQVSAGRTVFVDVTADWCITCQANKKLVLNRGTVAQRLEDAGTVTAMRADWTRPDEAIARYLARHGRYGIPFNIVYGPGAPDGIALPELLTEGAVLDALDRASGKIKS</sequence>
<feature type="transmembrane region" description="Helical" evidence="6">
    <location>
        <begin position="453"/>
        <end position="474"/>
    </location>
</feature>
<feature type="transmembrane region" description="Helical" evidence="6">
    <location>
        <begin position="331"/>
        <end position="352"/>
    </location>
</feature>
<dbReference type="InterPro" id="IPR035671">
    <property type="entry name" value="DsbD_gamma"/>
</dbReference>
<keyword evidence="5 6" id="KW-0472">Membrane</keyword>
<dbReference type="GO" id="GO:0016020">
    <property type="term" value="C:membrane"/>
    <property type="evidence" value="ECO:0007669"/>
    <property type="project" value="UniProtKB-SubCell"/>
</dbReference>
<keyword evidence="7" id="KW-0732">Signal</keyword>
<dbReference type="EMBL" id="VITF01000010">
    <property type="protein sequence ID" value="TWA64502.1"/>
    <property type="molecule type" value="Genomic_DNA"/>
</dbReference>
<feature type="transmembrane region" description="Helical" evidence="6">
    <location>
        <begin position="424"/>
        <end position="447"/>
    </location>
</feature>
<feature type="transmembrane region" description="Helical" evidence="6">
    <location>
        <begin position="543"/>
        <end position="565"/>
    </location>
</feature>
<dbReference type="AlphaFoldDB" id="A0A560AW56"/>
<dbReference type="RefSeq" id="WP_145678503.1">
    <property type="nucleotide sequence ID" value="NZ_VITF01000010.1"/>
</dbReference>
<evidence type="ECO:0000256" key="1">
    <source>
        <dbReference type="ARBA" id="ARBA00004141"/>
    </source>
</evidence>
<feature type="transmembrane region" description="Helical" evidence="6">
    <location>
        <begin position="287"/>
        <end position="311"/>
    </location>
</feature>
<evidence type="ECO:0000313" key="11">
    <source>
        <dbReference type="Proteomes" id="UP000316083"/>
    </source>
</evidence>
<dbReference type="CDD" id="cd02953">
    <property type="entry name" value="DsbDgamma"/>
    <property type="match status" value="1"/>
</dbReference>
<name>A0A560AW56_AZOBR</name>